<reference evidence="9 10" key="1">
    <citation type="submission" date="2020-06" db="EMBL/GenBank/DDBJ databases">
        <title>Frischella cerana isolated from Apis cerana gut homogenate.</title>
        <authorList>
            <person name="Wolter L.A."/>
            <person name="Suenami S."/>
            <person name="Miyazaki R."/>
        </authorList>
    </citation>
    <scope>NUCLEOTIDE SEQUENCE [LARGE SCALE GENOMIC DNA]</scope>
    <source>
        <strain evidence="9 10">Ac13</strain>
    </source>
</reference>
<evidence type="ECO:0000313" key="9">
    <source>
        <dbReference type="EMBL" id="MBC9131303.1"/>
    </source>
</evidence>
<evidence type="ECO:0000256" key="1">
    <source>
        <dbReference type="ARBA" id="ARBA00007484"/>
    </source>
</evidence>
<keyword evidence="10" id="KW-1185">Reference proteome</keyword>
<evidence type="ECO:0000313" key="10">
    <source>
        <dbReference type="Proteomes" id="UP000651208"/>
    </source>
</evidence>
<keyword evidence="4 7" id="KW-0068">Autocatalytic cleavage</keyword>
<evidence type="ECO:0000256" key="3">
    <source>
        <dbReference type="ARBA" id="ARBA00022801"/>
    </source>
</evidence>
<evidence type="ECO:0000256" key="2">
    <source>
        <dbReference type="ARBA" id="ARBA00022763"/>
    </source>
</evidence>
<dbReference type="NCBIfam" id="NF007621">
    <property type="entry name" value="PRK10276.1"/>
    <property type="match status" value="1"/>
</dbReference>
<dbReference type="InterPro" id="IPR039418">
    <property type="entry name" value="LexA-like"/>
</dbReference>
<dbReference type="Proteomes" id="UP000651208">
    <property type="component" value="Unassembled WGS sequence"/>
</dbReference>
<keyword evidence="9" id="KW-0808">Transferase</keyword>
<keyword evidence="5" id="KW-0234">DNA repair</keyword>
<keyword evidence="2" id="KW-0227">DNA damage</keyword>
<keyword evidence="9" id="KW-0548">Nucleotidyltransferase</keyword>
<organism evidence="9 10">
    <name type="scientific">Frischella japonica</name>
    <dbReference type="NCBI Taxonomy" id="2741544"/>
    <lineage>
        <taxon>Bacteria</taxon>
        <taxon>Pseudomonadati</taxon>
        <taxon>Pseudomonadota</taxon>
        <taxon>Gammaproteobacteria</taxon>
        <taxon>Orbales</taxon>
        <taxon>Orbaceae</taxon>
        <taxon>Frischella</taxon>
    </lineage>
</organism>
<dbReference type="CDD" id="cd06529">
    <property type="entry name" value="S24_LexA-like"/>
    <property type="match status" value="1"/>
</dbReference>
<name>A0ABR7QYL4_9GAMM</name>
<comment type="caution">
    <text evidence="9">The sequence shown here is derived from an EMBL/GenBank/DDBJ whole genome shotgun (WGS) entry which is preliminary data.</text>
</comment>
<evidence type="ECO:0000256" key="5">
    <source>
        <dbReference type="ARBA" id="ARBA00023204"/>
    </source>
</evidence>
<comment type="similarity">
    <text evidence="1 7">Belongs to the peptidase S24 family.</text>
</comment>
<proteinExistence type="inferred from homology"/>
<evidence type="ECO:0000259" key="8">
    <source>
        <dbReference type="Pfam" id="PF00717"/>
    </source>
</evidence>
<evidence type="ECO:0000256" key="4">
    <source>
        <dbReference type="ARBA" id="ARBA00022813"/>
    </source>
</evidence>
<dbReference type="EMBL" id="JABURY010000016">
    <property type="protein sequence ID" value="MBC9131303.1"/>
    <property type="molecule type" value="Genomic_DNA"/>
</dbReference>
<keyword evidence="6" id="KW-0742">SOS response</keyword>
<evidence type="ECO:0000256" key="6">
    <source>
        <dbReference type="ARBA" id="ARBA00023236"/>
    </source>
</evidence>
<dbReference type="InterPro" id="IPR006197">
    <property type="entry name" value="Peptidase_S24_LexA"/>
</dbReference>
<dbReference type="InterPro" id="IPR015927">
    <property type="entry name" value="Peptidase_S24_S26A/B/C"/>
</dbReference>
<dbReference type="Gene3D" id="2.10.109.10">
    <property type="entry name" value="Umud Fragment, subunit A"/>
    <property type="match status" value="1"/>
</dbReference>
<evidence type="ECO:0000256" key="7">
    <source>
        <dbReference type="RuleBase" id="RU003991"/>
    </source>
</evidence>
<dbReference type="Pfam" id="PF00717">
    <property type="entry name" value="Peptidase_S24"/>
    <property type="match status" value="1"/>
</dbReference>
<dbReference type="InterPro" id="IPR036286">
    <property type="entry name" value="LexA/Signal_pep-like_sf"/>
</dbReference>
<dbReference type="EC" id="2.7.7.7" evidence="9"/>
<dbReference type="SUPFAM" id="SSF51306">
    <property type="entry name" value="LexA/Signal peptidase"/>
    <property type="match status" value="1"/>
</dbReference>
<dbReference type="PANTHER" id="PTHR33516:SF2">
    <property type="entry name" value="LEXA REPRESSOR-RELATED"/>
    <property type="match status" value="1"/>
</dbReference>
<keyword evidence="3 7" id="KW-0378">Hydrolase</keyword>
<gene>
    <name evidence="9" type="primary">umuD</name>
    <name evidence="9" type="ORF">FcAc13_08270</name>
</gene>
<dbReference type="PANTHER" id="PTHR33516">
    <property type="entry name" value="LEXA REPRESSOR"/>
    <property type="match status" value="1"/>
</dbReference>
<dbReference type="PRINTS" id="PR00726">
    <property type="entry name" value="LEXASERPTASE"/>
</dbReference>
<feature type="domain" description="Peptidase S24/S26A/S26B/S26C" evidence="8">
    <location>
        <begin position="28"/>
        <end position="142"/>
    </location>
</feature>
<accession>A0ABR7QYL4</accession>
<sequence length="149" mass="16775">MNSIKKFKNLDFLPIKQENLCIANKIPLFMEYIAAGFPSPAQDFIEKRIDLNQLLIKHPAATYLLRVSGESMNEGYIQDGDLVVVDSAKKPKHGDIVIANVSGEFTIKKLCLIPQLMLKPMNQNFHPIIINNPDDLNIFGVVTFIIHQA</sequence>
<protein>
    <submittedName>
        <fullName evidence="9">Translesion error-prone DNA polymerase V autoproteolytic subunit</fullName>
        <ecNumber evidence="9">2.7.7.7</ecNumber>
    </submittedName>
</protein>
<dbReference type="InterPro" id="IPR050077">
    <property type="entry name" value="LexA_repressor"/>
</dbReference>
<dbReference type="GO" id="GO:0003887">
    <property type="term" value="F:DNA-directed DNA polymerase activity"/>
    <property type="evidence" value="ECO:0007669"/>
    <property type="project" value="UniProtKB-EC"/>
</dbReference>